<dbReference type="EMBL" id="AABGVJ010000004">
    <property type="protein sequence ID" value="EAH4373709.1"/>
    <property type="molecule type" value="Genomic_DNA"/>
</dbReference>
<comment type="caution">
    <text evidence="6">The sequence shown here is derived from an EMBL/GenBank/DDBJ whole genome shotgun (WGS) entry which is preliminary data.</text>
</comment>
<dbReference type="SMART" id="SM00226">
    <property type="entry name" value="LMWPc"/>
    <property type="match status" value="1"/>
</dbReference>
<feature type="domain" description="Phosphotyrosine protein phosphatase I" evidence="5">
    <location>
        <begin position="1"/>
        <end position="133"/>
    </location>
</feature>
<dbReference type="CDD" id="cd16344">
    <property type="entry name" value="LMWPAP"/>
    <property type="match status" value="1"/>
</dbReference>
<organism evidence="6 7">
    <name type="scientific">Listeria monocytogenes</name>
    <dbReference type="NCBI Taxonomy" id="1639"/>
    <lineage>
        <taxon>Bacteria</taxon>
        <taxon>Bacillati</taxon>
        <taxon>Bacillota</taxon>
        <taxon>Bacilli</taxon>
        <taxon>Bacillales</taxon>
        <taxon>Listeriaceae</taxon>
        <taxon>Listeria</taxon>
    </lineage>
</organism>
<evidence type="ECO:0000313" key="6">
    <source>
        <dbReference type="EMBL" id="EAH4373709.1"/>
    </source>
</evidence>
<comment type="similarity">
    <text evidence="1">Belongs to the low molecular weight phosphotyrosine protein phosphatase family.</text>
</comment>
<dbReference type="AlphaFoldDB" id="A0A7U7TWG8"/>
<dbReference type="InterPro" id="IPR023485">
    <property type="entry name" value="Ptyr_pPase"/>
</dbReference>
<evidence type="ECO:0000256" key="3">
    <source>
        <dbReference type="ARBA" id="ARBA00022912"/>
    </source>
</evidence>
<feature type="active site" description="Proton donor" evidence="4">
    <location>
        <position position="110"/>
    </location>
</feature>
<feature type="active site" description="Nucleophile" evidence="4">
    <location>
        <position position="7"/>
    </location>
</feature>
<dbReference type="InterPro" id="IPR050438">
    <property type="entry name" value="LMW_PTPase"/>
</dbReference>
<dbReference type="InterPro" id="IPR017867">
    <property type="entry name" value="Tyr_phospatase_low_mol_wt"/>
</dbReference>
<sequence length="135" mass="15237">MNVLFVCTGNTCRSPLAEKILQDLRPDLDVRSAGTRALDGDAISENSRQILAQMNLPTTHQAKKVTEADIDWADQIYVMTQNHQTELKSLFPKASDKIQLISEDKTDIPDPYGGSIEQYEITYYELKSAISERFL</sequence>
<proteinExistence type="inferred from homology"/>
<keyword evidence="2" id="KW-0378">Hydrolase</keyword>
<dbReference type="PRINTS" id="PR00719">
    <property type="entry name" value="LMWPTPASE"/>
</dbReference>
<evidence type="ECO:0000256" key="1">
    <source>
        <dbReference type="ARBA" id="ARBA00011063"/>
    </source>
</evidence>
<keyword evidence="3" id="KW-0904">Protein phosphatase</keyword>
<dbReference type="RefSeq" id="WP_070228627.1">
    <property type="nucleotide sequence ID" value="NZ_CP096154.1"/>
</dbReference>
<evidence type="ECO:0000259" key="5">
    <source>
        <dbReference type="SMART" id="SM00226"/>
    </source>
</evidence>
<evidence type="ECO:0000256" key="4">
    <source>
        <dbReference type="PIRSR" id="PIRSR617867-1"/>
    </source>
</evidence>
<dbReference type="Pfam" id="PF01451">
    <property type="entry name" value="LMWPc"/>
    <property type="match status" value="1"/>
</dbReference>
<dbReference type="PANTHER" id="PTHR11717:SF31">
    <property type="entry name" value="LOW MOLECULAR WEIGHT PROTEIN-TYROSINE-PHOSPHATASE ETP-RELATED"/>
    <property type="match status" value="1"/>
</dbReference>
<dbReference type="PANTHER" id="PTHR11717">
    <property type="entry name" value="LOW MOLECULAR WEIGHT PROTEIN TYROSINE PHOSPHATASE"/>
    <property type="match status" value="1"/>
</dbReference>
<dbReference type="GO" id="GO:0004725">
    <property type="term" value="F:protein tyrosine phosphatase activity"/>
    <property type="evidence" value="ECO:0007669"/>
    <property type="project" value="InterPro"/>
</dbReference>
<dbReference type="InterPro" id="IPR036196">
    <property type="entry name" value="Ptyr_pPase_sf"/>
</dbReference>
<name>A0A7U7TWG8_LISMN</name>
<evidence type="ECO:0000256" key="2">
    <source>
        <dbReference type="ARBA" id="ARBA00022801"/>
    </source>
</evidence>
<dbReference type="SUPFAM" id="SSF52788">
    <property type="entry name" value="Phosphotyrosine protein phosphatases I"/>
    <property type="match status" value="1"/>
</dbReference>
<gene>
    <name evidence="6" type="ORF">E5H26_13490</name>
</gene>
<protein>
    <submittedName>
        <fullName evidence="6">Low molecular weight protein arginine phosphatase</fullName>
    </submittedName>
</protein>
<dbReference type="Gene3D" id="3.40.50.2300">
    <property type="match status" value="1"/>
</dbReference>
<accession>A0A7U7TWG8</accession>
<feature type="active site" description="Nucleophile" evidence="4">
    <location>
        <position position="13"/>
    </location>
</feature>
<dbReference type="Proteomes" id="UP000540417">
    <property type="component" value="Unassembled WGS sequence"/>
</dbReference>
<evidence type="ECO:0000313" key="7">
    <source>
        <dbReference type="Proteomes" id="UP000540417"/>
    </source>
</evidence>
<reference evidence="6 7" key="1">
    <citation type="submission" date="2019-04" db="EMBL/GenBank/DDBJ databases">
        <authorList>
            <consortium name="GenomeTrakr: Next Generation Sequencing Network for Food Pathogen Tracability"/>
        </authorList>
    </citation>
    <scope>NUCLEOTIDE SEQUENCE [LARGE SCALE GENOMIC DNA]</scope>
    <source>
        <strain evidence="6 7">LS1419</strain>
    </source>
</reference>